<keyword evidence="7 9" id="KW-0539">Nucleus</keyword>
<dbReference type="InterPro" id="IPR001163">
    <property type="entry name" value="Sm_dom_euk/arc"/>
</dbReference>
<dbReference type="Proteomes" id="UP001204833">
    <property type="component" value="Unassembled WGS sequence"/>
</dbReference>
<keyword evidence="3 9" id="KW-0507">mRNA processing</keyword>
<accession>A0AAD5FWN3</accession>
<evidence type="ECO:0000256" key="3">
    <source>
        <dbReference type="ARBA" id="ARBA00022664"/>
    </source>
</evidence>
<dbReference type="InterPro" id="IPR044642">
    <property type="entry name" value="PTHR15588"/>
</dbReference>
<keyword evidence="6 9" id="KW-0508">mRNA splicing</keyword>
<comment type="similarity">
    <text evidence="2 9">Belongs to the snRNP Sm proteins family.</text>
</comment>
<dbReference type="PANTHER" id="PTHR15588:SF9">
    <property type="entry name" value="U6 SNRNA-ASSOCIATED SM-LIKE PROTEIN LSM8"/>
    <property type="match status" value="1"/>
</dbReference>
<evidence type="ECO:0000256" key="9">
    <source>
        <dbReference type="RuleBase" id="RU365048"/>
    </source>
</evidence>
<dbReference type="Pfam" id="PF01423">
    <property type="entry name" value="LSM"/>
    <property type="match status" value="1"/>
</dbReference>
<evidence type="ECO:0000256" key="5">
    <source>
        <dbReference type="ARBA" id="ARBA00022884"/>
    </source>
</evidence>
<evidence type="ECO:0000256" key="6">
    <source>
        <dbReference type="ARBA" id="ARBA00023187"/>
    </source>
</evidence>
<evidence type="ECO:0000313" key="12">
    <source>
        <dbReference type="Proteomes" id="UP001204833"/>
    </source>
</evidence>
<evidence type="ECO:0000256" key="1">
    <source>
        <dbReference type="ARBA" id="ARBA00004123"/>
    </source>
</evidence>
<comment type="caution">
    <text evidence="11">The sequence shown here is derived from an EMBL/GenBank/DDBJ whole genome shotgun (WGS) entry which is preliminary data.</text>
</comment>
<evidence type="ECO:0000259" key="10">
    <source>
        <dbReference type="PROSITE" id="PS52002"/>
    </source>
</evidence>
<dbReference type="GO" id="GO:0046540">
    <property type="term" value="C:U4/U6 x U5 tri-snRNP complex"/>
    <property type="evidence" value="ECO:0007669"/>
    <property type="project" value="UniProtKB-UniRule"/>
</dbReference>
<dbReference type="CDD" id="cd01727">
    <property type="entry name" value="LSm8"/>
    <property type="match status" value="1"/>
</dbReference>
<comment type="subunit">
    <text evidence="9">LSm subunits form a heteromer with a doughnut shape.</text>
</comment>
<dbReference type="SMART" id="SM00651">
    <property type="entry name" value="Sm"/>
    <property type="match status" value="1"/>
</dbReference>
<dbReference type="PROSITE" id="PS52002">
    <property type="entry name" value="SM"/>
    <property type="match status" value="1"/>
</dbReference>
<evidence type="ECO:0000256" key="8">
    <source>
        <dbReference type="ARBA" id="ARBA00023274"/>
    </source>
</evidence>
<comment type="function">
    <text evidence="9">Plays role in pre-mRNA splicing as component of the U4/U6-U5 tri-snRNP complex that is involved in spliceosome assembly, and as component of the precatalytic spliceosome (spliceosome B complex). The heptameric LSM2-8 complex binds specifically to the 3'-terminal U-tract of U6 snRNA.</text>
</comment>
<organism evidence="11 12">
    <name type="scientific">Candida theae</name>
    <dbReference type="NCBI Taxonomy" id="1198502"/>
    <lineage>
        <taxon>Eukaryota</taxon>
        <taxon>Fungi</taxon>
        <taxon>Dikarya</taxon>
        <taxon>Ascomycota</taxon>
        <taxon>Saccharomycotina</taxon>
        <taxon>Pichiomycetes</taxon>
        <taxon>Debaryomycetaceae</taxon>
        <taxon>Candida/Lodderomyces clade</taxon>
        <taxon>Candida</taxon>
    </lineage>
</organism>
<dbReference type="InterPro" id="IPR034103">
    <property type="entry name" value="Lsm8"/>
</dbReference>
<dbReference type="SUPFAM" id="SSF50182">
    <property type="entry name" value="Sm-like ribonucleoproteins"/>
    <property type="match status" value="1"/>
</dbReference>
<keyword evidence="4 9" id="KW-0747">Spliceosome</keyword>
<dbReference type="EMBL" id="JAIHNG010000165">
    <property type="protein sequence ID" value="KAI5949091.1"/>
    <property type="molecule type" value="Genomic_DNA"/>
</dbReference>
<dbReference type="InterPro" id="IPR047575">
    <property type="entry name" value="Sm"/>
</dbReference>
<keyword evidence="8 9" id="KW-0687">Ribonucleoprotein</keyword>
<protein>
    <recommendedName>
        <fullName evidence="9">LSM2-LSM8 complex subunit LSM8</fullName>
    </recommendedName>
</protein>
<dbReference type="FunFam" id="2.30.30.100:FF:000027">
    <property type="entry name" value="U6 snRNA-associated Sm-like protein LSm8"/>
    <property type="match status" value="1"/>
</dbReference>
<sequence>MSELASFVGKKVHVITTDARFFEGVLEGFDKNTNIILSNSIERIIYPAHESDETNEAIPSGVNILRGNEIVCIGEIDDVLHAKINWLEMKGSPLKTTKNPL</sequence>
<evidence type="ECO:0000256" key="2">
    <source>
        <dbReference type="ARBA" id="ARBA00006850"/>
    </source>
</evidence>
<dbReference type="PANTHER" id="PTHR15588">
    <property type="entry name" value="LSM1"/>
    <property type="match status" value="1"/>
</dbReference>
<evidence type="ECO:0000256" key="7">
    <source>
        <dbReference type="ARBA" id="ARBA00023242"/>
    </source>
</evidence>
<keyword evidence="12" id="KW-1185">Reference proteome</keyword>
<evidence type="ECO:0000256" key="4">
    <source>
        <dbReference type="ARBA" id="ARBA00022728"/>
    </source>
</evidence>
<dbReference type="GO" id="GO:0071011">
    <property type="term" value="C:precatalytic spliceosome"/>
    <property type="evidence" value="ECO:0007669"/>
    <property type="project" value="TreeGrafter"/>
</dbReference>
<keyword evidence="5 9" id="KW-0694">RNA-binding</keyword>
<feature type="domain" description="Sm" evidence="10">
    <location>
        <begin position="1"/>
        <end position="79"/>
    </location>
</feature>
<comment type="subcellular location">
    <subcellularLocation>
        <location evidence="1 9">Nucleus</location>
    </subcellularLocation>
</comment>
<gene>
    <name evidence="9" type="primary">LSM8</name>
    <name evidence="11" type="ORF">KGF57_004921</name>
</gene>
<dbReference type="AlphaFoldDB" id="A0AAD5FWN3"/>
<dbReference type="GO" id="GO:0003729">
    <property type="term" value="F:mRNA binding"/>
    <property type="evidence" value="ECO:0007669"/>
    <property type="project" value="TreeGrafter"/>
</dbReference>
<dbReference type="InterPro" id="IPR010920">
    <property type="entry name" value="LSM_dom_sf"/>
</dbReference>
<proteinExistence type="inferred from homology"/>
<dbReference type="Gene3D" id="2.30.30.100">
    <property type="match status" value="1"/>
</dbReference>
<dbReference type="GO" id="GO:0000398">
    <property type="term" value="P:mRNA splicing, via spliceosome"/>
    <property type="evidence" value="ECO:0007669"/>
    <property type="project" value="UniProtKB-UniRule"/>
</dbReference>
<name>A0AAD5FWN3_9ASCO</name>
<dbReference type="GO" id="GO:0005688">
    <property type="term" value="C:U6 snRNP"/>
    <property type="evidence" value="ECO:0007669"/>
    <property type="project" value="UniProtKB-UniRule"/>
</dbReference>
<evidence type="ECO:0000313" key="11">
    <source>
        <dbReference type="EMBL" id="KAI5949091.1"/>
    </source>
</evidence>
<reference evidence="11 12" key="1">
    <citation type="journal article" date="2022" name="DNA Res.">
        <title>Genome analysis of five recently described species of the CUG-Ser clade uncovers Candida theae as a new hybrid lineage with pathogenic potential in the Candida parapsilosis species complex.</title>
        <authorList>
            <person name="Mixao V."/>
            <person name="Del Olmo V."/>
            <person name="Hegedusova E."/>
            <person name="Saus E."/>
            <person name="Pryszcz L."/>
            <person name="Cillingova A."/>
            <person name="Nosek J."/>
            <person name="Gabaldon T."/>
        </authorList>
    </citation>
    <scope>NUCLEOTIDE SEQUENCE [LARGE SCALE GENOMIC DNA]</scope>
    <source>
        <strain evidence="11 12">CBS 12239</strain>
    </source>
</reference>